<dbReference type="InterPro" id="IPR028347">
    <property type="entry name" value="START_dom_prot"/>
</dbReference>
<dbReference type="PANTHER" id="PTHR19308">
    <property type="entry name" value="PHOSPHATIDYLCHOLINE TRANSFER PROTEIN"/>
    <property type="match status" value="1"/>
</dbReference>
<evidence type="ECO:0000259" key="2">
    <source>
        <dbReference type="Pfam" id="PF03364"/>
    </source>
</evidence>
<dbReference type="EMBL" id="VDCI01000003">
    <property type="protein sequence ID" value="TNJ37067.1"/>
    <property type="molecule type" value="Genomic_DNA"/>
</dbReference>
<dbReference type="PANTHER" id="PTHR19308:SF14">
    <property type="entry name" value="START DOMAIN-CONTAINING PROTEIN"/>
    <property type="match status" value="1"/>
</dbReference>
<dbReference type="Pfam" id="PF03364">
    <property type="entry name" value="Polyketide_cyc"/>
    <property type="match status" value="1"/>
</dbReference>
<dbReference type="PIRSF" id="PIRSF039033">
    <property type="entry name" value="START_dom"/>
    <property type="match status" value="1"/>
</dbReference>
<comment type="similarity">
    <text evidence="1">Belongs to the ribosome association toxin RatA family.</text>
</comment>
<gene>
    <name evidence="3" type="ORF">FGF68_05720</name>
</gene>
<dbReference type="AlphaFoldDB" id="A0A5C4S1R4"/>
<feature type="domain" description="Coenzyme Q-binding protein COQ10 START" evidence="2">
    <location>
        <begin position="43"/>
        <end position="169"/>
    </location>
</feature>
<sequence length="205" mass="23832">MGIEVFAEDRWEFRVEHKGISIFSAKLESSDIMGFKGHVVLKVPLRKLIALFHDFESYHRWVHHLLSMQLLEKGEQLDYIVRQVIDAPWPLKPMEMLIRTGVAEEGSEGVAVTMVSEPEFIPEDSRFQRVRETYGKWIFIPGKDDQVDITFMMHMHPGENIPSGIVNTALFEVPFYSLQNLRRLAEDERYSPPYPSDVDEFIAIH</sequence>
<dbReference type="InterPro" id="IPR005031">
    <property type="entry name" value="COQ10_START"/>
</dbReference>
<dbReference type="RefSeq" id="WP_068867066.1">
    <property type="nucleotide sequence ID" value="NZ_VDCI01000003.1"/>
</dbReference>
<evidence type="ECO:0000313" key="3">
    <source>
        <dbReference type="EMBL" id="TNJ37067.1"/>
    </source>
</evidence>
<dbReference type="SUPFAM" id="SSF55961">
    <property type="entry name" value="Bet v1-like"/>
    <property type="match status" value="1"/>
</dbReference>
<reference evidence="3 4" key="1">
    <citation type="submission" date="2019-05" db="EMBL/GenBank/DDBJ databases">
        <title>Draft Whole-Genome sequence of the green sulfur bacterium Prosthecochloris vibrioformis DSM 260.</title>
        <authorList>
            <person name="Meyer T.E."/>
            <person name="Kyndt J.A."/>
        </authorList>
    </citation>
    <scope>NUCLEOTIDE SEQUENCE [LARGE SCALE GENOMIC DNA]</scope>
    <source>
        <strain evidence="3 4">DSM 260</strain>
    </source>
</reference>
<dbReference type="InterPro" id="IPR051213">
    <property type="entry name" value="START_lipid_transfer"/>
</dbReference>
<keyword evidence="4" id="KW-1185">Reference proteome</keyword>
<dbReference type="Gene3D" id="3.30.530.20">
    <property type="match status" value="1"/>
</dbReference>
<protein>
    <recommendedName>
        <fullName evidence="2">Coenzyme Q-binding protein COQ10 START domain-containing protein</fullName>
    </recommendedName>
</protein>
<evidence type="ECO:0000313" key="4">
    <source>
        <dbReference type="Proteomes" id="UP000309544"/>
    </source>
</evidence>
<proteinExistence type="inferred from homology"/>
<name>A0A5C4S1R4_PROVB</name>
<dbReference type="InterPro" id="IPR023393">
    <property type="entry name" value="START-like_dom_sf"/>
</dbReference>
<accession>A0A5C4S1R4</accession>
<evidence type="ECO:0000256" key="1">
    <source>
        <dbReference type="ARBA" id="ARBA00008918"/>
    </source>
</evidence>
<comment type="caution">
    <text evidence="3">The sequence shown here is derived from an EMBL/GenBank/DDBJ whole genome shotgun (WGS) entry which is preliminary data.</text>
</comment>
<organism evidence="3 4">
    <name type="scientific">Prosthecochloris vibrioformis</name>
    <name type="common">Chlorobium vibrioforme</name>
    <dbReference type="NCBI Taxonomy" id="1098"/>
    <lineage>
        <taxon>Bacteria</taxon>
        <taxon>Pseudomonadati</taxon>
        <taxon>Chlorobiota</taxon>
        <taxon>Chlorobiia</taxon>
        <taxon>Chlorobiales</taxon>
        <taxon>Chlorobiaceae</taxon>
        <taxon>Prosthecochloris</taxon>
    </lineage>
</organism>
<dbReference type="Proteomes" id="UP000309544">
    <property type="component" value="Unassembled WGS sequence"/>
</dbReference>